<dbReference type="InterPro" id="IPR029063">
    <property type="entry name" value="SAM-dependent_MTases_sf"/>
</dbReference>
<dbReference type="AlphaFoldDB" id="A0A1B9GUS2"/>
<dbReference type="InterPro" id="IPR050508">
    <property type="entry name" value="Methyltransf_Superfamily"/>
</dbReference>
<gene>
    <name evidence="1" type="ORF">I316_03334</name>
</gene>
<evidence type="ECO:0000313" key="1">
    <source>
        <dbReference type="EMBL" id="OCF34790.1"/>
    </source>
</evidence>
<dbReference type="PANTHER" id="PTHR42912:SF95">
    <property type="entry name" value="METHYLTRANSFERASE TYPE 11 DOMAIN-CONTAINING PROTEIN"/>
    <property type="match status" value="1"/>
</dbReference>
<reference evidence="1 2" key="1">
    <citation type="submission" date="2013-07" db="EMBL/GenBank/DDBJ databases">
        <title>The Genome Sequence of Cryptococcus heveanensis BCC8398.</title>
        <authorList>
            <consortium name="The Broad Institute Genome Sequencing Platform"/>
            <person name="Cuomo C."/>
            <person name="Litvintseva A."/>
            <person name="Chen Y."/>
            <person name="Heitman J."/>
            <person name="Sun S."/>
            <person name="Springer D."/>
            <person name="Dromer F."/>
            <person name="Young S.K."/>
            <person name="Zeng Q."/>
            <person name="Gargeya S."/>
            <person name="Fitzgerald M."/>
            <person name="Abouelleil A."/>
            <person name="Alvarado L."/>
            <person name="Berlin A.M."/>
            <person name="Chapman S.B."/>
            <person name="Dewar J."/>
            <person name="Goldberg J."/>
            <person name="Griggs A."/>
            <person name="Gujja S."/>
            <person name="Hansen M."/>
            <person name="Howarth C."/>
            <person name="Imamovic A."/>
            <person name="Larimer J."/>
            <person name="McCowan C."/>
            <person name="Murphy C."/>
            <person name="Pearson M."/>
            <person name="Priest M."/>
            <person name="Roberts A."/>
            <person name="Saif S."/>
            <person name="Shea T."/>
            <person name="Sykes S."/>
            <person name="Wortman J."/>
            <person name="Nusbaum C."/>
            <person name="Birren B."/>
        </authorList>
    </citation>
    <scope>NUCLEOTIDE SEQUENCE [LARGE SCALE GENOMIC DNA]</scope>
    <source>
        <strain evidence="1 2">BCC8398</strain>
    </source>
</reference>
<dbReference type="EMBL" id="KV700123">
    <property type="protein sequence ID" value="OCF34790.1"/>
    <property type="molecule type" value="Genomic_DNA"/>
</dbReference>
<reference evidence="2" key="2">
    <citation type="submission" date="2013-12" db="EMBL/GenBank/DDBJ databases">
        <title>Evolution of pathogenesis and genome organization in the Tremellales.</title>
        <authorList>
            <person name="Cuomo C."/>
            <person name="Litvintseva A."/>
            <person name="Heitman J."/>
            <person name="Chen Y."/>
            <person name="Sun S."/>
            <person name="Springer D."/>
            <person name="Dromer F."/>
            <person name="Young S."/>
            <person name="Zeng Q."/>
            <person name="Chapman S."/>
            <person name="Gujja S."/>
            <person name="Saif S."/>
            <person name="Birren B."/>
        </authorList>
    </citation>
    <scope>NUCLEOTIDE SEQUENCE [LARGE SCALE GENOMIC DNA]</scope>
    <source>
        <strain evidence="2">BCC8398</strain>
    </source>
</reference>
<evidence type="ECO:0000313" key="2">
    <source>
        <dbReference type="Proteomes" id="UP000092666"/>
    </source>
</evidence>
<dbReference type="GO" id="GO:0008168">
    <property type="term" value="F:methyltransferase activity"/>
    <property type="evidence" value="ECO:0007669"/>
    <property type="project" value="TreeGrafter"/>
</dbReference>
<dbReference type="SUPFAM" id="SSF53335">
    <property type="entry name" value="S-adenosyl-L-methionine-dependent methyltransferases"/>
    <property type="match status" value="1"/>
</dbReference>
<organism evidence="1 2">
    <name type="scientific">Kwoniella heveanensis BCC8398</name>
    <dbReference type="NCBI Taxonomy" id="1296120"/>
    <lineage>
        <taxon>Eukaryota</taxon>
        <taxon>Fungi</taxon>
        <taxon>Dikarya</taxon>
        <taxon>Basidiomycota</taxon>
        <taxon>Agaricomycotina</taxon>
        <taxon>Tremellomycetes</taxon>
        <taxon>Tremellales</taxon>
        <taxon>Cryptococcaceae</taxon>
        <taxon>Kwoniella</taxon>
    </lineage>
</organism>
<keyword evidence="2" id="KW-1185">Reference proteome</keyword>
<dbReference type="Gene3D" id="3.40.50.150">
    <property type="entry name" value="Vaccinia Virus protein VP39"/>
    <property type="match status" value="1"/>
</dbReference>
<name>A0A1B9GUS2_9TREE</name>
<accession>A0A1B9GUS2</accession>
<dbReference type="PANTHER" id="PTHR42912">
    <property type="entry name" value="METHYLTRANSFERASE"/>
    <property type="match status" value="1"/>
</dbReference>
<protein>
    <recommendedName>
        <fullName evidence="3">Methyltransferase type 11 domain-containing protein</fullName>
    </recommendedName>
</protein>
<dbReference type="OrthoDB" id="66144at2759"/>
<sequence>MSSSNVHKVAVSGFGEGTNDLYDRARPSYPAEALSHIYNTIASSPSDTGNKQGWTILEPGSGTGIFSRLLIAPPQASPTVDGTESGYPSFPIQKLVGIEPSEGMRNVWKRGIDKLDPRITKGAGKVLEAIDGSFDDFSGVEKLGIIKYSGKGKGQAEGESGSGVDAVIIAQAWHWCPDHEAALTEIASYLRPGSPLILIWNLEAFEPQWQADVRTAYQPYDLGSPQYYKGWWRKMFDTQAYKDLFEEKEEVGFKWDTGVSEDQLIDRLFSKSYLTSAHLPADQRTELEAEIRRIIRQGEGGHEWVNREKGIFKFRYDTDVVVLRRRHNA</sequence>
<proteinExistence type="predicted"/>
<dbReference type="Proteomes" id="UP000092666">
    <property type="component" value="Unassembled WGS sequence"/>
</dbReference>
<evidence type="ECO:0008006" key="3">
    <source>
        <dbReference type="Google" id="ProtNLM"/>
    </source>
</evidence>
<dbReference type="STRING" id="1296120.A0A1B9GUS2"/>